<dbReference type="PANTHER" id="PTHR43357:SF4">
    <property type="entry name" value="INNER MEMBRANE ABC TRANSPORTER PERMEASE PROTEIN YDCV"/>
    <property type="match status" value="1"/>
</dbReference>
<feature type="transmembrane region" description="Helical" evidence="8">
    <location>
        <begin position="88"/>
        <end position="111"/>
    </location>
</feature>
<feature type="transmembrane region" description="Helical" evidence="8">
    <location>
        <begin position="123"/>
        <end position="143"/>
    </location>
</feature>
<comment type="subcellular location">
    <subcellularLocation>
        <location evidence="1">Cell inner membrane</location>
        <topology evidence="1">Multi-pass membrane protein</topology>
    </subcellularLocation>
    <subcellularLocation>
        <location evidence="8">Cell membrane</location>
        <topology evidence="8">Multi-pass membrane protein</topology>
    </subcellularLocation>
</comment>
<dbReference type="PANTHER" id="PTHR43357">
    <property type="entry name" value="INNER MEMBRANE ABC TRANSPORTER PERMEASE PROTEIN YDCV"/>
    <property type="match status" value="1"/>
</dbReference>
<dbReference type="Pfam" id="PF00528">
    <property type="entry name" value="BPD_transp_1"/>
    <property type="match status" value="2"/>
</dbReference>
<dbReference type="PROSITE" id="PS50928">
    <property type="entry name" value="ABC_TM1"/>
    <property type="match status" value="2"/>
</dbReference>
<evidence type="ECO:0000256" key="2">
    <source>
        <dbReference type="ARBA" id="ARBA00022448"/>
    </source>
</evidence>
<feature type="domain" description="ABC transmembrane type-1" evidence="9">
    <location>
        <begin position="380"/>
        <end position="572"/>
    </location>
</feature>
<evidence type="ECO:0000313" key="11">
    <source>
        <dbReference type="Proteomes" id="UP001589710"/>
    </source>
</evidence>
<dbReference type="InterPro" id="IPR000515">
    <property type="entry name" value="MetI-like"/>
</dbReference>
<dbReference type="SUPFAM" id="SSF161098">
    <property type="entry name" value="MetI-like"/>
    <property type="match status" value="2"/>
</dbReference>
<dbReference type="RefSeq" id="WP_345516017.1">
    <property type="nucleotide sequence ID" value="NZ_BAAAXD010000034.1"/>
</dbReference>
<dbReference type="Gene3D" id="1.10.3720.10">
    <property type="entry name" value="MetI-like"/>
    <property type="match status" value="2"/>
</dbReference>
<protein>
    <submittedName>
        <fullName evidence="10">ABC transporter permease subunit</fullName>
    </submittedName>
</protein>
<feature type="transmembrane region" description="Helical" evidence="8">
    <location>
        <begin position="33"/>
        <end position="51"/>
    </location>
</feature>
<evidence type="ECO:0000256" key="5">
    <source>
        <dbReference type="ARBA" id="ARBA00022692"/>
    </source>
</evidence>
<keyword evidence="3" id="KW-1003">Cell membrane</keyword>
<evidence type="ECO:0000259" key="9">
    <source>
        <dbReference type="PROSITE" id="PS50928"/>
    </source>
</evidence>
<reference evidence="10 11" key="1">
    <citation type="submission" date="2024-09" db="EMBL/GenBank/DDBJ databases">
        <authorList>
            <person name="Sun Q."/>
            <person name="Mori K."/>
        </authorList>
    </citation>
    <scope>NUCLEOTIDE SEQUENCE [LARGE SCALE GENOMIC DNA]</scope>
    <source>
        <strain evidence="10 11">JCM 3331</strain>
    </source>
</reference>
<dbReference type="Proteomes" id="UP001589710">
    <property type="component" value="Unassembled WGS sequence"/>
</dbReference>
<evidence type="ECO:0000256" key="7">
    <source>
        <dbReference type="ARBA" id="ARBA00023136"/>
    </source>
</evidence>
<evidence type="ECO:0000256" key="6">
    <source>
        <dbReference type="ARBA" id="ARBA00022989"/>
    </source>
</evidence>
<keyword evidence="5 8" id="KW-0812">Transmembrane</keyword>
<feature type="transmembrane region" description="Helical" evidence="8">
    <location>
        <begin position="457"/>
        <end position="476"/>
    </location>
</feature>
<sequence length="589" mass="62857">MSAEPLPTLPARRQVVARPPAGVAVVATLRRHLGLTITLVMLAVFFGWPLVDIALRSVTTTGMPTFDPSKFTWQNYQVVFTSSGLRKVMLNTVIVAGASALVVLVLAFPAAYLISRVSKRTAALLYALFFIPFFISILIRLFAFTQILSTNGPINQAFGAIGLGPYHLLFNRFATTLGMVSYLLPYAVLVMYAGMASVDPSLTTAAKVSGASNWQAFRRVYLPQVRSSVIGAVLLTFVMGLGFFLTPAILGGVDSTTVSSYISAQVQNFQWGVASAVGIVLLVATVVLFVAAIRISGLTTLVAGFGTGKGTSRQERLRFSPLSVGLWIVTVIGLIVLIVPALFVFPIAVQQSNFIVWPPSGFSFHWYAQALEDPQWSSAIFKSFRVGLVSMALAVVLGFLAARALLKMRRQSARSAFSALVYAPMVVPIILLAVGSYGPMQRTGLLGTDFGLAASQAMLALPFTATTFLASLGGLDRRVEQASWTLGASAAITTRRVIVPLILPSVIGAALLGFVNSWDEPVIALFQSQGSDSTLPVLIFSFVKSGPEPTIAAVGSVLIVLVVLAYIGPALLRRRGKRPNRPAGLRGAQ</sequence>
<feature type="transmembrane region" description="Helical" evidence="8">
    <location>
        <begin position="228"/>
        <end position="250"/>
    </location>
</feature>
<feature type="transmembrane region" description="Helical" evidence="8">
    <location>
        <begin position="270"/>
        <end position="303"/>
    </location>
</feature>
<dbReference type="CDD" id="cd06261">
    <property type="entry name" value="TM_PBP2"/>
    <property type="match status" value="2"/>
</dbReference>
<feature type="transmembrane region" description="Helical" evidence="8">
    <location>
        <begin position="324"/>
        <end position="349"/>
    </location>
</feature>
<feature type="transmembrane region" description="Helical" evidence="8">
    <location>
        <begin position="173"/>
        <end position="193"/>
    </location>
</feature>
<keyword evidence="2 8" id="KW-0813">Transport</keyword>
<evidence type="ECO:0000256" key="4">
    <source>
        <dbReference type="ARBA" id="ARBA00022519"/>
    </source>
</evidence>
<feature type="transmembrane region" description="Helical" evidence="8">
    <location>
        <begin position="417"/>
        <end position="437"/>
    </location>
</feature>
<keyword evidence="11" id="KW-1185">Reference proteome</keyword>
<feature type="transmembrane region" description="Helical" evidence="8">
    <location>
        <begin position="497"/>
        <end position="515"/>
    </location>
</feature>
<name>A0ABV5RI44_9ACTN</name>
<keyword evidence="6 8" id="KW-1133">Transmembrane helix</keyword>
<evidence type="ECO:0000256" key="1">
    <source>
        <dbReference type="ARBA" id="ARBA00004429"/>
    </source>
</evidence>
<evidence type="ECO:0000256" key="8">
    <source>
        <dbReference type="RuleBase" id="RU363032"/>
    </source>
</evidence>
<gene>
    <name evidence="10" type="ORF">ACFFTL_32730</name>
</gene>
<dbReference type="EMBL" id="JBHMCG010000141">
    <property type="protein sequence ID" value="MFB9576907.1"/>
    <property type="molecule type" value="Genomic_DNA"/>
</dbReference>
<keyword evidence="7 8" id="KW-0472">Membrane</keyword>
<accession>A0ABV5RI44</accession>
<feature type="transmembrane region" description="Helical" evidence="8">
    <location>
        <begin position="384"/>
        <end position="405"/>
    </location>
</feature>
<dbReference type="InterPro" id="IPR035906">
    <property type="entry name" value="MetI-like_sf"/>
</dbReference>
<evidence type="ECO:0000313" key="10">
    <source>
        <dbReference type="EMBL" id="MFB9576907.1"/>
    </source>
</evidence>
<evidence type="ECO:0000256" key="3">
    <source>
        <dbReference type="ARBA" id="ARBA00022475"/>
    </source>
</evidence>
<comment type="caution">
    <text evidence="10">The sequence shown here is derived from an EMBL/GenBank/DDBJ whole genome shotgun (WGS) entry which is preliminary data.</text>
</comment>
<feature type="transmembrane region" description="Helical" evidence="8">
    <location>
        <begin position="551"/>
        <end position="572"/>
    </location>
</feature>
<feature type="domain" description="ABC transmembrane type-1" evidence="9">
    <location>
        <begin position="89"/>
        <end position="292"/>
    </location>
</feature>
<comment type="similarity">
    <text evidence="8">Belongs to the binding-protein-dependent transport system permease family.</text>
</comment>
<proteinExistence type="inferred from homology"/>
<organism evidence="10 11">
    <name type="scientific">Streptomyces yanii</name>
    <dbReference type="NCBI Taxonomy" id="78510"/>
    <lineage>
        <taxon>Bacteria</taxon>
        <taxon>Bacillati</taxon>
        <taxon>Actinomycetota</taxon>
        <taxon>Actinomycetes</taxon>
        <taxon>Kitasatosporales</taxon>
        <taxon>Streptomycetaceae</taxon>
        <taxon>Streptomyces</taxon>
    </lineage>
</organism>
<keyword evidence="4" id="KW-0997">Cell inner membrane</keyword>